<keyword evidence="3" id="KW-1185">Reference proteome</keyword>
<feature type="region of interest" description="Disordered" evidence="1">
    <location>
        <begin position="1"/>
        <end position="20"/>
    </location>
</feature>
<dbReference type="AlphaFoldDB" id="A0A182WP92"/>
<evidence type="ECO:0000313" key="2">
    <source>
        <dbReference type="EnsemblMetazoa" id="AMIN014501-PA"/>
    </source>
</evidence>
<name>A0A182WP92_9DIPT</name>
<reference evidence="2" key="2">
    <citation type="submission" date="2020-05" db="UniProtKB">
        <authorList>
            <consortium name="EnsemblMetazoa"/>
        </authorList>
    </citation>
    <scope>IDENTIFICATION</scope>
    <source>
        <strain evidence="2">MINIMUS1</strain>
    </source>
</reference>
<feature type="compositionally biased region" description="Polar residues" evidence="1">
    <location>
        <begin position="11"/>
        <end position="20"/>
    </location>
</feature>
<reference evidence="3" key="1">
    <citation type="submission" date="2013-03" db="EMBL/GenBank/DDBJ databases">
        <title>The Genome Sequence of Anopheles minimus MINIMUS1.</title>
        <authorList>
            <consortium name="The Broad Institute Genomics Platform"/>
            <person name="Neafsey D.E."/>
            <person name="Walton C."/>
            <person name="Walker B."/>
            <person name="Young S.K."/>
            <person name="Zeng Q."/>
            <person name="Gargeya S."/>
            <person name="Fitzgerald M."/>
            <person name="Haas B."/>
            <person name="Abouelleil A."/>
            <person name="Allen A.W."/>
            <person name="Alvarado L."/>
            <person name="Arachchi H.M."/>
            <person name="Berlin A.M."/>
            <person name="Chapman S.B."/>
            <person name="Gainer-Dewar J."/>
            <person name="Goldberg J."/>
            <person name="Griggs A."/>
            <person name="Gujja S."/>
            <person name="Hansen M."/>
            <person name="Howarth C."/>
            <person name="Imamovic A."/>
            <person name="Ireland A."/>
            <person name="Larimer J."/>
            <person name="McCowan C."/>
            <person name="Murphy C."/>
            <person name="Pearson M."/>
            <person name="Poon T.W."/>
            <person name="Priest M."/>
            <person name="Roberts A."/>
            <person name="Saif S."/>
            <person name="Shea T."/>
            <person name="Sisk P."/>
            <person name="Sykes S."/>
            <person name="Wortman J."/>
            <person name="Nusbaum C."/>
            <person name="Birren B."/>
        </authorList>
    </citation>
    <scope>NUCLEOTIDE SEQUENCE [LARGE SCALE GENOMIC DNA]</scope>
    <source>
        <strain evidence="3">MINIMUS1</strain>
    </source>
</reference>
<dbReference type="Proteomes" id="UP000075920">
    <property type="component" value="Unassembled WGS sequence"/>
</dbReference>
<evidence type="ECO:0000313" key="3">
    <source>
        <dbReference type="Proteomes" id="UP000075920"/>
    </source>
</evidence>
<dbReference type="EnsemblMetazoa" id="AMIN014501-RA">
    <property type="protein sequence ID" value="AMIN014501-PA"/>
    <property type="gene ID" value="AMIN014501"/>
</dbReference>
<accession>A0A182WP92</accession>
<proteinExistence type="predicted"/>
<evidence type="ECO:0000256" key="1">
    <source>
        <dbReference type="SAM" id="MobiDB-lite"/>
    </source>
</evidence>
<dbReference type="VEuPathDB" id="VectorBase:AMIN014501"/>
<sequence length="20" mass="2146">MKVLLKMPDKSGSSKPVRSG</sequence>
<organism evidence="2 3">
    <name type="scientific">Anopheles minimus</name>
    <dbReference type="NCBI Taxonomy" id="112268"/>
    <lineage>
        <taxon>Eukaryota</taxon>
        <taxon>Metazoa</taxon>
        <taxon>Ecdysozoa</taxon>
        <taxon>Arthropoda</taxon>
        <taxon>Hexapoda</taxon>
        <taxon>Insecta</taxon>
        <taxon>Pterygota</taxon>
        <taxon>Neoptera</taxon>
        <taxon>Endopterygota</taxon>
        <taxon>Diptera</taxon>
        <taxon>Nematocera</taxon>
        <taxon>Culicoidea</taxon>
        <taxon>Culicidae</taxon>
        <taxon>Anophelinae</taxon>
        <taxon>Anopheles</taxon>
    </lineage>
</organism>
<protein>
    <submittedName>
        <fullName evidence="2">Uncharacterized protein</fullName>
    </submittedName>
</protein>